<comment type="caution">
    <text evidence="9">The sequence shown here is derived from an EMBL/GenBank/DDBJ whole genome shotgun (WGS) entry which is preliminary data.</text>
</comment>
<dbReference type="InterPro" id="IPR035482">
    <property type="entry name" value="SIS_PGI_2"/>
</dbReference>
<keyword evidence="3 7" id="KW-0312">Gluconeogenesis</keyword>
<comment type="function">
    <text evidence="7">Catalyzes the reversible isomerization of glucose-6-phosphate to fructose-6-phosphate.</text>
</comment>
<organism evidence="9 10">
    <name type="scientific">Chryseobacterium lacus</name>
    <dbReference type="NCBI Taxonomy" id="2058346"/>
    <lineage>
        <taxon>Bacteria</taxon>
        <taxon>Pseudomonadati</taxon>
        <taxon>Bacteroidota</taxon>
        <taxon>Flavobacteriia</taxon>
        <taxon>Flavobacteriales</taxon>
        <taxon>Weeksellaceae</taxon>
        <taxon>Chryseobacterium group</taxon>
        <taxon>Chryseobacterium</taxon>
    </lineage>
</organism>
<dbReference type="PRINTS" id="PR00662">
    <property type="entry name" value="G6PISOMERASE"/>
</dbReference>
<dbReference type="PROSITE" id="PS00174">
    <property type="entry name" value="P_GLUCOSE_ISOMERASE_2"/>
    <property type="match status" value="1"/>
</dbReference>
<comment type="pathway">
    <text evidence="1 7 8">Carbohydrate degradation; glycolysis; D-glyceraldehyde 3-phosphate and glycerone phosphate from D-glucose: step 2/4.</text>
</comment>
<evidence type="ECO:0000256" key="2">
    <source>
        <dbReference type="ARBA" id="ARBA00006604"/>
    </source>
</evidence>
<evidence type="ECO:0000256" key="4">
    <source>
        <dbReference type="ARBA" id="ARBA00023152"/>
    </source>
</evidence>
<evidence type="ECO:0000256" key="5">
    <source>
        <dbReference type="ARBA" id="ARBA00023235"/>
    </source>
</evidence>
<comment type="subcellular location">
    <subcellularLocation>
        <location evidence="7">Cytoplasm</location>
    </subcellularLocation>
</comment>
<dbReference type="PROSITE" id="PS51463">
    <property type="entry name" value="P_GLUCOSE_ISOMERASE_3"/>
    <property type="match status" value="1"/>
</dbReference>
<dbReference type="PROSITE" id="PS00765">
    <property type="entry name" value="P_GLUCOSE_ISOMERASE_1"/>
    <property type="match status" value="1"/>
</dbReference>
<dbReference type="GO" id="GO:0048029">
    <property type="term" value="F:monosaccharide binding"/>
    <property type="evidence" value="ECO:0007669"/>
    <property type="project" value="TreeGrafter"/>
</dbReference>
<accession>A0A368MYT4</accession>
<proteinExistence type="inferred from homology"/>
<dbReference type="AlphaFoldDB" id="A0A368MYT4"/>
<dbReference type="Gene3D" id="3.40.50.10490">
    <property type="entry name" value="Glucose-6-phosphate isomerase like protein, domain 1"/>
    <property type="match status" value="2"/>
</dbReference>
<dbReference type="CDD" id="cd05015">
    <property type="entry name" value="SIS_PGI_1"/>
    <property type="match status" value="1"/>
</dbReference>
<dbReference type="Proteomes" id="UP000252172">
    <property type="component" value="Unassembled WGS sequence"/>
</dbReference>
<dbReference type="FunFam" id="3.40.50.10490:FF:000004">
    <property type="entry name" value="Glucose-6-phosphate isomerase"/>
    <property type="match status" value="1"/>
</dbReference>
<dbReference type="EC" id="5.3.1.9" evidence="7"/>
<dbReference type="InterPro" id="IPR035476">
    <property type="entry name" value="SIS_PGI_1"/>
</dbReference>
<dbReference type="PANTHER" id="PTHR11469">
    <property type="entry name" value="GLUCOSE-6-PHOSPHATE ISOMERASE"/>
    <property type="match status" value="1"/>
</dbReference>
<keyword evidence="5 7" id="KW-0413">Isomerase</keyword>
<dbReference type="CDD" id="cd05016">
    <property type="entry name" value="SIS_PGI_2"/>
    <property type="match status" value="1"/>
</dbReference>
<feature type="active site" description="Proton donor" evidence="7">
    <location>
        <position position="353"/>
    </location>
</feature>
<dbReference type="GO" id="GO:0006096">
    <property type="term" value="P:glycolytic process"/>
    <property type="evidence" value="ECO:0007669"/>
    <property type="project" value="UniProtKB-UniRule"/>
</dbReference>
<comment type="catalytic activity">
    <reaction evidence="6 7 8">
        <text>alpha-D-glucose 6-phosphate = beta-D-fructose 6-phosphate</text>
        <dbReference type="Rhea" id="RHEA:11816"/>
        <dbReference type="ChEBI" id="CHEBI:57634"/>
        <dbReference type="ChEBI" id="CHEBI:58225"/>
        <dbReference type="EC" id="5.3.1.9"/>
    </reaction>
</comment>
<evidence type="ECO:0000313" key="10">
    <source>
        <dbReference type="Proteomes" id="UP000252172"/>
    </source>
</evidence>
<dbReference type="UniPathway" id="UPA00138"/>
<comment type="similarity">
    <text evidence="2 7 8">Belongs to the GPI family.</text>
</comment>
<dbReference type="PANTHER" id="PTHR11469:SF1">
    <property type="entry name" value="GLUCOSE-6-PHOSPHATE ISOMERASE"/>
    <property type="match status" value="1"/>
</dbReference>
<evidence type="ECO:0000256" key="7">
    <source>
        <dbReference type="HAMAP-Rule" id="MF_00473"/>
    </source>
</evidence>
<evidence type="ECO:0000256" key="8">
    <source>
        <dbReference type="RuleBase" id="RU000612"/>
    </source>
</evidence>
<dbReference type="SUPFAM" id="SSF53697">
    <property type="entry name" value="SIS domain"/>
    <property type="match status" value="1"/>
</dbReference>
<gene>
    <name evidence="7" type="primary">pgi</name>
    <name evidence="9" type="ORF">DQ356_04155</name>
</gene>
<dbReference type="RefSeq" id="WP_114303221.1">
    <property type="nucleotide sequence ID" value="NZ_QPIE01000003.1"/>
</dbReference>
<dbReference type="InterPro" id="IPR046348">
    <property type="entry name" value="SIS_dom_sf"/>
</dbReference>
<evidence type="ECO:0000256" key="1">
    <source>
        <dbReference type="ARBA" id="ARBA00004926"/>
    </source>
</evidence>
<dbReference type="UniPathway" id="UPA00109">
    <property type="reaction ID" value="UER00181"/>
</dbReference>
<dbReference type="GO" id="GO:0097367">
    <property type="term" value="F:carbohydrate derivative binding"/>
    <property type="evidence" value="ECO:0007669"/>
    <property type="project" value="InterPro"/>
</dbReference>
<feature type="active site" evidence="7">
    <location>
        <position position="512"/>
    </location>
</feature>
<dbReference type="GO" id="GO:0004347">
    <property type="term" value="F:glucose-6-phosphate isomerase activity"/>
    <property type="evidence" value="ECO:0007669"/>
    <property type="project" value="UniProtKB-UniRule"/>
</dbReference>
<keyword evidence="4 7" id="KW-0324">Glycolysis</keyword>
<name>A0A368MYT4_9FLAO</name>
<reference evidence="9 10" key="1">
    <citation type="submission" date="2018-07" db="EMBL/GenBank/DDBJ databases">
        <title>Chryseobacterium lacus sp. nov., isolated from lake water.</title>
        <authorList>
            <person name="Li C.-M."/>
        </authorList>
    </citation>
    <scope>NUCLEOTIDE SEQUENCE [LARGE SCALE GENOMIC DNA]</scope>
    <source>
        <strain evidence="9 10">YLOS41</strain>
    </source>
</reference>
<dbReference type="HAMAP" id="MF_00473">
    <property type="entry name" value="G6P_isomerase"/>
    <property type="match status" value="1"/>
</dbReference>
<dbReference type="FunFam" id="1.10.1390.10:FF:000001">
    <property type="entry name" value="Glucose-6-phosphate isomerase"/>
    <property type="match status" value="1"/>
</dbReference>
<dbReference type="GO" id="GO:0006094">
    <property type="term" value="P:gluconeogenesis"/>
    <property type="evidence" value="ECO:0007669"/>
    <property type="project" value="UniProtKB-UniRule"/>
</dbReference>
<dbReference type="GO" id="GO:0051156">
    <property type="term" value="P:glucose 6-phosphate metabolic process"/>
    <property type="evidence" value="ECO:0007669"/>
    <property type="project" value="TreeGrafter"/>
</dbReference>
<dbReference type="InterPro" id="IPR023096">
    <property type="entry name" value="G6P_Isomerase_C"/>
</dbReference>
<evidence type="ECO:0000313" key="9">
    <source>
        <dbReference type="EMBL" id="RCU43368.1"/>
    </source>
</evidence>
<dbReference type="EMBL" id="QPIE01000003">
    <property type="protein sequence ID" value="RCU43368.1"/>
    <property type="molecule type" value="Genomic_DNA"/>
</dbReference>
<keyword evidence="10" id="KW-1185">Reference proteome</keyword>
<dbReference type="Gene3D" id="1.10.1390.10">
    <property type="match status" value="1"/>
</dbReference>
<dbReference type="GO" id="GO:0005829">
    <property type="term" value="C:cytosol"/>
    <property type="evidence" value="ECO:0007669"/>
    <property type="project" value="TreeGrafter"/>
</dbReference>
<dbReference type="InterPro" id="IPR018189">
    <property type="entry name" value="Phosphoglucose_isomerase_CS"/>
</dbReference>
<dbReference type="NCBIfam" id="NF001211">
    <property type="entry name" value="PRK00179.1"/>
    <property type="match status" value="1"/>
</dbReference>
<dbReference type="OrthoDB" id="140919at2"/>
<evidence type="ECO:0000256" key="3">
    <source>
        <dbReference type="ARBA" id="ARBA00022432"/>
    </source>
</evidence>
<protein>
    <recommendedName>
        <fullName evidence="7">Glucose-6-phosphate isomerase</fullName>
        <shortName evidence="7">GPI</shortName>
        <ecNumber evidence="7">5.3.1.9</ecNumber>
    </recommendedName>
    <alternativeName>
        <fullName evidence="7">Phosphoglucose isomerase</fullName>
        <shortName evidence="7">PGI</shortName>
    </alternativeName>
    <alternativeName>
        <fullName evidence="7">Phosphohexose isomerase</fullName>
        <shortName evidence="7">PHI</shortName>
    </alternativeName>
</protein>
<dbReference type="Pfam" id="PF00342">
    <property type="entry name" value="PGI"/>
    <property type="match status" value="1"/>
</dbReference>
<keyword evidence="7" id="KW-0963">Cytoplasm</keyword>
<dbReference type="InterPro" id="IPR001672">
    <property type="entry name" value="G6P_Isomerase"/>
</dbReference>
<comment type="pathway">
    <text evidence="7">Carbohydrate biosynthesis; gluconeogenesis.</text>
</comment>
<feature type="active site" evidence="7">
    <location>
        <position position="384"/>
    </location>
</feature>
<sequence length="547" mass="61947">MLAKINPTTTQAWKKLQAHFARTDFDLRTLFLQPERFSNFSVEKENFLFDYSKNLINEETITLLFQLAEECQLKEAIDSMFSGTKINETESRAVLHTALRHFSDDPILIDGKNIKEEIRMVLNQMRDFSEKIISGEHRGFSGKQITDVVNIGIGGSDLGPAMVVSSLKHFKTRLNVHFVSNIDGSHLAETVKALNAETTLFIIASKTFTTQETMTNAASAKDWFLKNGGEYEDIAKHFVAISTNTKAVKNFGIDEENMFRFWDWVGGRYSLWSAIGLSIVLAVGFTRFEELLTGAFNVDQHFRTAKFSENIPVIMGLLGIWYRNFHHAETHAILPYSQYLHRFPAYLQQADMESNGKSVDRNGEFINYKTGPILWGERGTNGQHAFFQLIHQGTAIIPADFIAFTQSADHLSDHQEKLLANFFAQPEALAFGKTEIEARTELAKSGMDAATVENLVNHHIFQGNKPTNSLLFKELTPFSLGQLIALYEHKIFVQGVIWNIFSYDQFGVELGKVLAKTILPELKNDHHITSHDSSTNGLIAYFKRHHL</sequence>
<evidence type="ECO:0000256" key="6">
    <source>
        <dbReference type="ARBA" id="ARBA00029321"/>
    </source>
</evidence>